<evidence type="ECO:0000313" key="2">
    <source>
        <dbReference type="Proteomes" id="UP001265301"/>
    </source>
</evidence>
<comment type="caution">
    <text evidence="1">The sequence shown here is derived from an EMBL/GenBank/DDBJ whole genome shotgun (WGS) entry which is preliminary data.</text>
</comment>
<organism evidence="1 2">
    <name type="scientific">Enterococcus viikkiensis</name>
    <dbReference type="NCBI Taxonomy" id="930854"/>
    <lineage>
        <taxon>Bacteria</taxon>
        <taxon>Bacillati</taxon>
        <taxon>Bacillota</taxon>
        <taxon>Bacilli</taxon>
        <taxon>Lactobacillales</taxon>
        <taxon>Enterococcaceae</taxon>
        <taxon>Enterococcus</taxon>
    </lineage>
</organism>
<protein>
    <submittedName>
        <fullName evidence="1">Uncharacterized protein</fullName>
    </submittedName>
</protein>
<reference evidence="1 2" key="1">
    <citation type="submission" date="2023-03" db="EMBL/GenBank/DDBJ databases">
        <authorList>
            <person name="Shen W."/>
            <person name="Cai J."/>
        </authorList>
    </citation>
    <scope>NUCLEOTIDE SEQUENCE [LARGE SCALE GENOMIC DNA]</scope>
    <source>
        <strain evidence="1 2">B101</strain>
    </source>
</reference>
<dbReference type="RefSeq" id="WP_137613051.1">
    <property type="nucleotide sequence ID" value="NZ_BJDW01000002.1"/>
</dbReference>
<proteinExistence type="predicted"/>
<sequence>MNDFQKQLTRFPNEIKKAFSPGFVFVLENGHFWHFPARQWTDSQVKNYFFERFAQEGHFVFYPEQKLKHFVIEEQPDLFIVIPYTPREDND</sequence>
<name>A0ABU3FS18_9ENTE</name>
<dbReference type="EMBL" id="JARQBN010000014">
    <property type="protein sequence ID" value="MDT2828433.1"/>
    <property type="molecule type" value="Genomic_DNA"/>
</dbReference>
<accession>A0ABU3FS18</accession>
<dbReference type="Proteomes" id="UP001265301">
    <property type="component" value="Unassembled WGS sequence"/>
</dbReference>
<evidence type="ECO:0000313" key="1">
    <source>
        <dbReference type="EMBL" id="MDT2828433.1"/>
    </source>
</evidence>
<keyword evidence="2" id="KW-1185">Reference proteome</keyword>
<gene>
    <name evidence="1" type="ORF">P7H59_08235</name>
</gene>